<dbReference type="PANTHER" id="PTHR34406">
    <property type="entry name" value="PROTEIN YCEI"/>
    <property type="match status" value="1"/>
</dbReference>
<dbReference type="AlphaFoldDB" id="A0A656Z6L9"/>
<organism evidence="1 2">
    <name type="scientific">Sterolibacterium denitrificans</name>
    <dbReference type="NCBI Taxonomy" id="157592"/>
    <lineage>
        <taxon>Bacteria</taxon>
        <taxon>Pseudomonadati</taxon>
        <taxon>Pseudomonadota</taxon>
        <taxon>Betaproteobacteria</taxon>
        <taxon>Nitrosomonadales</taxon>
        <taxon>Sterolibacteriaceae</taxon>
        <taxon>Sterolibacterium</taxon>
    </lineage>
</organism>
<protein>
    <submittedName>
        <fullName evidence="1">Polyisoprenoid-binding protein</fullName>
    </submittedName>
</protein>
<reference evidence="1 2" key="1">
    <citation type="journal article" date="2016" name="ISME J.">
        <title>Integrated multi-omics analyses reveal the biochemical mechanisms and phylogenetic relevance of anaerobic androgen biodegradation in the environment.</title>
        <authorList>
            <person name="Yang F.C."/>
            <person name="Chen Y.L."/>
            <person name="Tang S.L."/>
            <person name="Yu C.P."/>
            <person name="Wang P.H."/>
            <person name="Ismail W."/>
            <person name="Wang C.H."/>
            <person name="Ding J.Y."/>
            <person name="Yang C.Y."/>
            <person name="Yang C.Y."/>
            <person name="Chiang Y.R."/>
        </authorList>
    </citation>
    <scope>NUCLEOTIDE SEQUENCE [LARGE SCALE GENOMIC DNA]</scope>
    <source>
        <strain evidence="1 2">DSM 13999</strain>
    </source>
</reference>
<keyword evidence="2" id="KW-1185">Reference proteome</keyword>
<name>A0A656Z6L9_9PROT</name>
<dbReference type="EMBL" id="LFZK01000003">
    <property type="protein sequence ID" value="KYC28837.1"/>
    <property type="molecule type" value="Genomic_DNA"/>
</dbReference>
<dbReference type="Proteomes" id="UP000243416">
    <property type="component" value="Unassembled WGS sequence"/>
</dbReference>
<dbReference type="OrthoDB" id="1247465at2"/>
<evidence type="ECO:0000313" key="1">
    <source>
        <dbReference type="EMBL" id="KYC28837.1"/>
    </source>
</evidence>
<dbReference type="Pfam" id="PF04264">
    <property type="entry name" value="YceI"/>
    <property type="match status" value="1"/>
</dbReference>
<dbReference type="SUPFAM" id="SSF101874">
    <property type="entry name" value="YceI-like"/>
    <property type="match status" value="1"/>
</dbReference>
<gene>
    <name evidence="1" type="ORF">ACY05_03920</name>
</gene>
<accession>A0A656Z6L9</accession>
<dbReference type="RefSeq" id="WP_067171197.1">
    <property type="nucleotide sequence ID" value="NZ_LFZK01000003.1"/>
</dbReference>
<dbReference type="SMART" id="SM00867">
    <property type="entry name" value="YceI"/>
    <property type="match status" value="1"/>
</dbReference>
<dbReference type="InterPro" id="IPR007372">
    <property type="entry name" value="Lipid/polyisoprenoid-bd_YceI"/>
</dbReference>
<dbReference type="InterPro" id="IPR036761">
    <property type="entry name" value="TTHA0802/YceI-like_sf"/>
</dbReference>
<dbReference type="Gene3D" id="2.40.128.110">
    <property type="entry name" value="Lipid/polyisoprenoid-binding, YceI-like"/>
    <property type="match status" value="1"/>
</dbReference>
<sequence>MKSLAIGRLVLCGGFALSALVAAPAVALEYGTVQLGKSSIRFVARQMGVPTDGHFSRFGAQLAFDPAKPESGRARIEVDLASIDVGGAEANEEVKSKSWFNIKETPAATFVSSQLRALGSGRYEAVGRMSIKGRTQEIVAPFTAKQEGANMVLDGSIPIRRLQYGIGEGMWSDVSVVADEVQVNFRFVLSPSAGSKK</sequence>
<proteinExistence type="predicted"/>
<evidence type="ECO:0000313" key="2">
    <source>
        <dbReference type="Proteomes" id="UP000243416"/>
    </source>
</evidence>
<comment type="caution">
    <text evidence="1">The sequence shown here is derived from an EMBL/GenBank/DDBJ whole genome shotgun (WGS) entry which is preliminary data.</text>
</comment>
<dbReference type="PANTHER" id="PTHR34406:SF1">
    <property type="entry name" value="PROTEIN YCEI"/>
    <property type="match status" value="1"/>
</dbReference>